<keyword evidence="3" id="KW-1185">Reference proteome</keyword>
<evidence type="ECO:0000259" key="1">
    <source>
        <dbReference type="Pfam" id="PF01593"/>
    </source>
</evidence>
<sequence length="419" mass="44132">MQEATPFSADVIVVGAGLAGLVAADRLRATGLDVTVLEGADRLGGRTYGAHWAAAGREIDLGGTWLLPGFTRARELLAELGIPCHESPEVAAPLTHLSDGVRVRRTAAGTEAAELDRAAVEIAEILARSPRPLSAAEALARVPLSRFAGDWHRATQRYLAGAELSDIDARHLLLDAADLRDPDHYATQITGTTKALVDALAARSQADIRLGASAAAVATEGTGYRVTTHAGESWRAPALILAVPRNVLATLEIDGPIRGPLADLAARRHPGASRKDWFVLDGVHDHFRVFASEGPFGYFRSEARLPDGGMLAVGLAPGAGAVDRAGLERGIRAYLPGAEIRAHTSHDWRGSPWARGTWFVPAPGDPERLAAAQQQLAAPGRALYLAGGDVSPDYPGTIEGAIRTGIDAAERAALQLLPR</sequence>
<dbReference type="EMBL" id="QYAC01000008">
    <property type="protein sequence ID" value="MBL3680411.1"/>
    <property type="molecule type" value="Genomic_DNA"/>
</dbReference>
<evidence type="ECO:0000313" key="2">
    <source>
        <dbReference type="EMBL" id="MBL3680411.1"/>
    </source>
</evidence>
<feature type="domain" description="Amine oxidase" evidence="1">
    <location>
        <begin position="18"/>
        <end position="411"/>
    </location>
</feature>
<name>A0ABS1SIM0_9MICO</name>
<reference evidence="2 3" key="1">
    <citation type="submission" date="2018-09" db="EMBL/GenBank/DDBJ databases">
        <title>Comparative genomics of Leucobacter spp.</title>
        <authorList>
            <person name="Reis A.C."/>
            <person name="Kolvenbach B.A."/>
            <person name="Corvini P.F.X."/>
            <person name="Nunes O.C."/>
        </authorList>
    </citation>
    <scope>NUCLEOTIDE SEQUENCE [LARGE SCALE GENOMIC DNA]</scope>
    <source>
        <strain evidence="2 3">TAN 31504</strain>
    </source>
</reference>
<protein>
    <submittedName>
        <fullName evidence="2">FAD-dependent oxidoreductase</fullName>
    </submittedName>
</protein>
<dbReference type="PANTHER" id="PTHR10742">
    <property type="entry name" value="FLAVIN MONOAMINE OXIDASE"/>
    <property type="match status" value="1"/>
</dbReference>
<dbReference type="RefSeq" id="WP_202345689.1">
    <property type="nucleotide sequence ID" value="NZ_BAAAPI010000005.1"/>
</dbReference>
<dbReference type="PANTHER" id="PTHR10742:SF410">
    <property type="entry name" value="LYSINE-SPECIFIC HISTONE DEMETHYLASE 2"/>
    <property type="match status" value="1"/>
</dbReference>
<dbReference type="InterPro" id="IPR036188">
    <property type="entry name" value="FAD/NAD-bd_sf"/>
</dbReference>
<gene>
    <name evidence="2" type="ORF">D3230_14095</name>
</gene>
<accession>A0ABS1SIM0</accession>
<dbReference type="InterPro" id="IPR050281">
    <property type="entry name" value="Flavin_monoamine_oxidase"/>
</dbReference>
<dbReference type="Proteomes" id="UP001645859">
    <property type="component" value="Unassembled WGS sequence"/>
</dbReference>
<evidence type="ECO:0000313" key="3">
    <source>
        <dbReference type="Proteomes" id="UP001645859"/>
    </source>
</evidence>
<organism evidence="2 3">
    <name type="scientific">Leucobacter chromiireducens subsp. solipictus</name>
    <dbReference type="NCBI Taxonomy" id="398235"/>
    <lineage>
        <taxon>Bacteria</taxon>
        <taxon>Bacillati</taxon>
        <taxon>Actinomycetota</taxon>
        <taxon>Actinomycetes</taxon>
        <taxon>Micrococcales</taxon>
        <taxon>Microbacteriaceae</taxon>
        <taxon>Leucobacter</taxon>
    </lineage>
</organism>
<dbReference type="SUPFAM" id="SSF51905">
    <property type="entry name" value="FAD/NAD(P)-binding domain"/>
    <property type="match status" value="1"/>
</dbReference>
<comment type="caution">
    <text evidence="2">The sequence shown here is derived from an EMBL/GenBank/DDBJ whole genome shotgun (WGS) entry which is preliminary data.</text>
</comment>
<dbReference type="InterPro" id="IPR002937">
    <property type="entry name" value="Amino_oxidase"/>
</dbReference>
<proteinExistence type="predicted"/>
<dbReference type="Pfam" id="PF01593">
    <property type="entry name" value="Amino_oxidase"/>
    <property type="match status" value="1"/>
</dbReference>
<dbReference type="Gene3D" id="3.50.50.60">
    <property type="entry name" value="FAD/NAD(P)-binding domain"/>
    <property type="match status" value="1"/>
</dbReference>